<dbReference type="EMBL" id="MT144089">
    <property type="protein sequence ID" value="QJA48533.1"/>
    <property type="molecule type" value="Genomic_DNA"/>
</dbReference>
<protein>
    <submittedName>
        <fullName evidence="1">Uncharacterized protein</fullName>
    </submittedName>
</protein>
<accession>A0A6H1ZKT1</accession>
<evidence type="ECO:0000313" key="5">
    <source>
        <dbReference type="EMBL" id="QJI05055.1"/>
    </source>
</evidence>
<organism evidence="1">
    <name type="scientific">viral metagenome</name>
    <dbReference type="NCBI Taxonomy" id="1070528"/>
    <lineage>
        <taxon>unclassified sequences</taxon>
        <taxon>metagenomes</taxon>
        <taxon>organismal metagenomes</taxon>
    </lineage>
</organism>
<dbReference type="EMBL" id="MT145193">
    <property type="protein sequence ID" value="QJI05055.1"/>
    <property type="molecule type" value="Genomic_DNA"/>
</dbReference>
<dbReference type="EMBL" id="MT141578">
    <property type="protein sequence ID" value="QJA67999.1"/>
    <property type="molecule type" value="Genomic_DNA"/>
</dbReference>
<dbReference type="EMBL" id="MT144703">
    <property type="protein sequence ID" value="QJH97830.1"/>
    <property type="molecule type" value="Genomic_DNA"/>
</dbReference>
<dbReference type="AlphaFoldDB" id="A0A6H1ZKT1"/>
<evidence type="ECO:0000313" key="2">
    <source>
        <dbReference type="EMBL" id="QJA67999.1"/>
    </source>
</evidence>
<name>A0A6H1ZKT1_9ZZZZ</name>
<proteinExistence type="predicted"/>
<evidence type="ECO:0000313" key="1">
    <source>
        <dbReference type="EMBL" id="QJA48533.1"/>
    </source>
</evidence>
<gene>
    <name evidence="4" type="ORF">MM415A00131_0002</name>
    <name evidence="5" type="ORF">MM415A00131_0073</name>
    <name evidence="2" type="ORF">MM415B00138_0049</name>
    <name evidence="1" type="ORF">TM448A01005_0005</name>
    <name evidence="3" type="ORF">TM448B01094_0025</name>
</gene>
<dbReference type="EMBL" id="MT145193">
    <property type="protein sequence ID" value="QJI04984.1"/>
    <property type="molecule type" value="Genomic_DNA"/>
</dbReference>
<evidence type="ECO:0000313" key="4">
    <source>
        <dbReference type="EMBL" id="QJI04984.1"/>
    </source>
</evidence>
<sequence>MQPQVIVVHDIHKSIEDVGVLPYANTICQDMGGEYWFVDAELLTEKQYKDRFKNLLRHEMDDRWEYQELKKNSEGEVRIFDWWRWRAWHVPLKLAHFIIETLRLKAQFGRLGVGDIDEPVKQAVYLTPGTKIFGHEVTELTEIQAELRPVVIGRL</sequence>
<reference evidence="1" key="1">
    <citation type="submission" date="2020-03" db="EMBL/GenBank/DDBJ databases">
        <title>The deep terrestrial virosphere.</title>
        <authorList>
            <person name="Holmfeldt K."/>
            <person name="Nilsson E."/>
            <person name="Simone D."/>
            <person name="Lopez-Fernandez M."/>
            <person name="Wu X."/>
            <person name="de Brujin I."/>
            <person name="Lundin D."/>
            <person name="Andersson A."/>
            <person name="Bertilsson S."/>
            <person name="Dopson M."/>
        </authorList>
    </citation>
    <scope>NUCLEOTIDE SEQUENCE</scope>
    <source>
        <strain evidence="4">MM415A00131</strain>
        <strain evidence="2">MM415B00138</strain>
        <strain evidence="1">TM448A01005</strain>
        <strain evidence="3">TM448B01094</strain>
    </source>
</reference>
<evidence type="ECO:0000313" key="3">
    <source>
        <dbReference type="EMBL" id="QJH97830.1"/>
    </source>
</evidence>